<feature type="domain" description="XS" evidence="3">
    <location>
        <begin position="98"/>
        <end position="202"/>
    </location>
</feature>
<organism evidence="5 6">
    <name type="scientific">Oldenlandia corymbosa var. corymbosa</name>
    <dbReference type="NCBI Taxonomy" id="529605"/>
    <lineage>
        <taxon>Eukaryota</taxon>
        <taxon>Viridiplantae</taxon>
        <taxon>Streptophyta</taxon>
        <taxon>Embryophyta</taxon>
        <taxon>Tracheophyta</taxon>
        <taxon>Spermatophyta</taxon>
        <taxon>Magnoliopsida</taxon>
        <taxon>eudicotyledons</taxon>
        <taxon>Gunneridae</taxon>
        <taxon>Pentapetalae</taxon>
        <taxon>asterids</taxon>
        <taxon>lamiids</taxon>
        <taxon>Gentianales</taxon>
        <taxon>Rubiaceae</taxon>
        <taxon>Rubioideae</taxon>
        <taxon>Spermacoceae</taxon>
        <taxon>Hedyotis-Oldenlandia complex</taxon>
        <taxon>Oldenlandia</taxon>
    </lineage>
</organism>
<keyword evidence="6" id="KW-1185">Reference proteome</keyword>
<accession>A0AAV1ED62</accession>
<evidence type="ECO:0000313" key="5">
    <source>
        <dbReference type="EMBL" id="CAI9117667.1"/>
    </source>
</evidence>
<dbReference type="Proteomes" id="UP001161247">
    <property type="component" value="Chromosome 9"/>
</dbReference>
<protein>
    <submittedName>
        <fullName evidence="5">OLC1v1019114C1</fullName>
    </submittedName>
</protein>
<sequence>MKQQRVELGNDEFRCPYCKNRRRQIYSYREILQHATSIAATASTRRTLEETAYHEPLAQFLEQDLCPTLDNKVSNLHLHRSQLIPLTIIHFTNSFSAPTGIIINLLTFVDADGSRNGIANKALRDELAAKSMFPTKVQTLWNTTGNLGSAIIHLSNDKVGFGQALAFEKLYKDNNHAKHDWLNDMPRKEGAHGWIAQEDDFNNRGPLTEKRHKHCQLLSLSHIIELDN</sequence>
<keyword evidence="1" id="KW-0175">Coiled coil</keyword>
<dbReference type="InterPro" id="IPR038588">
    <property type="entry name" value="XS_domain_sf"/>
</dbReference>
<evidence type="ECO:0000259" key="4">
    <source>
        <dbReference type="Pfam" id="PF03470"/>
    </source>
</evidence>
<reference evidence="5" key="1">
    <citation type="submission" date="2023-03" db="EMBL/GenBank/DDBJ databases">
        <authorList>
            <person name="Julca I."/>
        </authorList>
    </citation>
    <scope>NUCLEOTIDE SEQUENCE</scope>
</reference>
<dbReference type="PANTHER" id="PTHR21596">
    <property type="entry name" value="RIBONUCLEASE P SUBUNIT P38"/>
    <property type="match status" value="1"/>
</dbReference>
<dbReference type="EMBL" id="OX459126">
    <property type="protein sequence ID" value="CAI9117667.1"/>
    <property type="molecule type" value="Genomic_DNA"/>
</dbReference>
<dbReference type="Gene3D" id="3.30.70.2890">
    <property type="entry name" value="XS domain"/>
    <property type="match status" value="1"/>
</dbReference>
<dbReference type="Pfam" id="PF03470">
    <property type="entry name" value="zf-XS"/>
    <property type="match status" value="1"/>
</dbReference>
<evidence type="ECO:0000256" key="2">
    <source>
        <dbReference type="ARBA" id="ARBA00023158"/>
    </source>
</evidence>
<name>A0AAV1ED62_OLDCO</name>
<dbReference type="GO" id="GO:0080188">
    <property type="term" value="P:gene silencing by siRNA-directed DNA methylation"/>
    <property type="evidence" value="ECO:0007669"/>
    <property type="project" value="InterPro"/>
</dbReference>
<evidence type="ECO:0000313" key="6">
    <source>
        <dbReference type="Proteomes" id="UP001161247"/>
    </source>
</evidence>
<dbReference type="InterPro" id="IPR005380">
    <property type="entry name" value="XS_domain"/>
</dbReference>
<dbReference type="AlphaFoldDB" id="A0AAV1ED62"/>
<dbReference type="Pfam" id="PF03468">
    <property type="entry name" value="XS"/>
    <property type="match status" value="1"/>
</dbReference>
<dbReference type="InterPro" id="IPR005381">
    <property type="entry name" value="Znf-XS_domain"/>
</dbReference>
<dbReference type="InterPro" id="IPR045177">
    <property type="entry name" value="FDM1-5/IDN2"/>
</dbReference>
<dbReference type="PANTHER" id="PTHR21596:SF82">
    <property type="entry name" value="FACTOR OF DNA METHYLATION 5-LIKE"/>
    <property type="match status" value="1"/>
</dbReference>
<gene>
    <name evidence="5" type="ORF">OLC1_LOCUS23692</name>
</gene>
<feature type="domain" description="Zinc finger-XS" evidence="4">
    <location>
        <begin position="15"/>
        <end position="57"/>
    </location>
</feature>
<evidence type="ECO:0000256" key="1">
    <source>
        <dbReference type="ARBA" id="ARBA00023054"/>
    </source>
</evidence>
<keyword evidence="2" id="KW-0943">RNA-mediated gene silencing</keyword>
<proteinExistence type="predicted"/>
<evidence type="ECO:0000259" key="3">
    <source>
        <dbReference type="Pfam" id="PF03468"/>
    </source>
</evidence>